<gene>
    <name evidence="4" type="ORF">ABII15_20550</name>
</gene>
<organism evidence="4">
    <name type="scientific">Streptomyces tabacisoli</name>
    <dbReference type="NCBI Taxonomy" id="3156398"/>
    <lineage>
        <taxon>Bacteria</taxon>
        <taxon>Bacillati</taxon>
        <taxon>Actinomycetota</taxon>
        <taxon>Actinomycetes</taxon>
        <taxon>Kitasatosporales</taxon>
        <taxon>Streptomycetaceae</taxon>
        <taxon>Streptomyces</taxon>
    </lineage>
</organism>
<dbReference type="PROSITE" id="PS51186">
    <property type="entry name" value="GNAT"/>
    <property type="match status" value="1"/>
</dbReference>
<dbReference type="Gene3D" id="3.40.630.30">
    <property type="match status" value="1"/>
</dbReference>
<dbReference type="SUPFAM" id="SSF55729">
    <property type="entry name" value="Acyl-CoA N-acyltransferases (Nat)"/>
    <property type="match status" value="1"/>
</dbReference>
<feature type="domain" description="N-acetyltransferase" evidence="3">
    <location>
        <begin position="3"/>
        <end position="181"/>
    </location>
</feature>
<name>A0AAU8IVG7_9ACTN</name>
<dbReference type="RefSeq" id="WP_353943783.1">
    <property type="nucleotide sequence ID" value="NZ_CP159534.1"/>
</dbReference>
<dbReference type="GO" id="GO:0016747">
    <property type="term" value="F:acyltransferase activity, transferring groups other than amino-acyl groups"/>
    <property type="evidence" value="ECO:0007669"/>
    <property type="project" value="InterPro"/>
</dbReference>
<proteinExistence type="predicted"/>
<evidence type="ECO:0000313" key="4">
    <source>
        <dbReference type="EMBL" id="XCJ72204.1"/>
    </source>
</evidence>
<dbReference type="InterPro" id="IPR016181">
    <property type="entry name" value="Acyl_CoA_acyltransferase"/>
</dbReference>
<dbReference type="PANTHER" id="PTHR43877:SF1">
    <property type="entry name" value="ACETYLTRANSFERASE"/>
    <property type="match status" value="1"/>
</dbReference>
<dbReference type="EMBL" id="CP159534">
    <property type="protein sequence ID" value="XCJ72204.1"/>
    <property type="molecule type" value="Genomic_DNA"/>
</dbReference>
<dbReference type="Pfam" id="PF00583">
    <property type="entry name" value="Acetyltransf_1"/>
    <property type="match status" value="1"/>
</dbReference>
<dbReference type="AlphaFoldDB" id="A0AAU8IVG7"/>
<evidence type="ECO:0000256" key="1">
    <source>
        <dbReference type="ARBA" id="ARBA00022679"/>
    </source>
</evidence>
<dbReference type="KEGG" id="stac:ABII15_20550"/>
<evidence type="ECO:0000259" key="3">
    <source>
        <dbReference type="PROSITE" id="PS51186"/>
    </source>
</evidence>
<evidence type="ECO:0000256" key="2">
    <source>
        <dbReference type="ARBA" id="ARBA00023315"/>
    </source>
</evidence>
<keyword evidence="1" id="KW-0808">Transferase</keyword>
<dbReference type="InterPro" id="IPR000182">
    <property type="entry name" value="GNAT_dom"/>
</dbReference>
<sequence length="181" mass="20080">MDFVVRAVRADEWAAVKELRLEALRDEAAPIAFLETYEAALGRPDSFWRDRAAGASHGGAARQFVAVAESGRWLGTLVALVEEAGTEDFFGHAVEERQAQLVGVYVRPEARGGRVTSELFSAACAWAYGLEGLGRVRLHFHQDNARAEGFYRKFGFVRTGRAVPHPDDPSEVEYEMVLDRP</sequence>
<reference evidence="4" key="1">
    <citation type="submission" date="2024-06" db="EMBL/GenBank/DDBJ databases">
        <title>Streptomyces sp. strain HUAS MG91 genome sequences.</title>
        <authorList>
            <person name="Mo P."/>
        </authorList>
    </citation>
    <scope>NUCLEOTIDE SEQUENCE</scope>
    <source>
        <strain evidence="4">HUAS MG91</strain>
    </source>
</reference>
<accession>A0AAU8IVG7</accession>
<protein>
    <submittedName>
        <fullName evidence="4">GNAT family N-acetyltransferase</fullName>
    </submittedName>
</protein>
<dbReference type="PANTHER" id="PTHR43877">
    <property type="entry name" value="AMINOALKYLPHOSPHONATE N-ACETYLTRANSFERASE-RELATED-RELATED"/>
    <property type="match status" value="1"/>
</dbReference>
<keyword evidence="2" id="KW-0012">Acyltransferase</keyword>
<dbReference type="InterPro" id="IPR050832">
    <property type="entry name" value="Bact_Acetyltransf"/>
</dbReference>